<dbReference type="InterPro" id="IPR011065">
    <property type="entry name" value="Kunitz_inhibitor_STI-like_sf"/>
</dbReference>
<dbReference type="PANTHER" id="PTHR33107">
    <property type="entry name" value="KUNITZ TRYPSIN INHIBITOR 2"/>
    <property type="match status" value="1"/>
</dbReference>
<comment type="caution">
    <text evidence="2">The sequence shown here is derived from an EMBL/GenBank/DDBJ whole genome shotgun (WGS) entry which is preliminary data.</text>
</comment>
<protein>
    <submittedName>
        <fullName evidence="2">Kunitz trypsin inhibitor</fullName>
    </submittedName>
</protein>
<dbReference type="CDD" id="cd00178">
    <property type="entry name" value="beta-trefoil_STI"/>
    <property type="match status" value="1"/>
</dbReference>
<dbReference type="PANTHER" id="PTHR33107:SF5">
    <property type="entry name" value="KUNITZ TRYPSIN INHIBITOR 5"/>
    <property type="match status" value="1"/>
</dbReference>
<name>A0AAD7Q5Y6_QUISA</name>
<dbReference type="SMART" id="SM00452">
    <property type="entry name" value="STI"/>
    <property type="match status" value="1"/>
</dbReference>
<gene>
    <name evidence="2" type="ORF">O6P43_005372</name>
</gene>
<evidence type="ECO:0000256" key="1">
    <source>
        <dbReference type="SAM" id="SignalP"/>
    </source>
</evidence>
<evidence type="ECO:0000313" key="3">
    <source>
        <dbReference type="Proteomes" id="UP001163823"/>
    </source>
</evidence>
<dbReference type="GO" id="GO:0004866">
    <property type="term" value="F:endopeptidase inhibitor activity"/>
    <property type="evidence" value="ECO:0007669"/>
    <property type="project" value="InterPro"/>
</dbReference>
<dbReference type="Pfam" id="PF00197">
    <property type="entry name" value="Kunitz_legume"/>
    <property type="match status" value="1"/>
</dbReference>
<dbReference type="InterPro" id="IPR056368">
    <property type="entry name" value="KTI1"/>
</dbReference>
<evidence type="ECO:0000313" key="2">
    <source>
        <dbReference type="EMBL" id="KAJ7975450.1"/>
    </source>
</evidence>
<feature type="signal peptide" evidence="1">
    <location>
        <begin position="1"/>
        <end position="19"/>
    </location>
</feature>
<dbReference type="Proteomes" id="UP001163823">
    <property type="component" value="Chromosome 3"/>
</dbReference>
<feature type="chain" id="PRO_5042133903" evidence="1">
    <location>
        <begin position="20"/>
        <end position="225"/>
    </location>
</feature>
<dbReference type="PRINTS" id="PR00291">
    <property type="entry name" value="KUNITZINHBTR"/>
</dbReference>
<dbReference type="InterPro" id="IPR002160">
    <property type="entry name" value="Prot_inh_Kunz-lg"/>
</dbReference>
<keyword evidence="3" id="KW-1185">Reference proteome</keyword>
<dbReference type="PROSITE" id="PS00283">
    <property type="entry name" value="SOYBEAN_KUNITZ"/>
    <property type="match status" value="1"/>
</dbReference>
<keyword evidence="1" id="KW-0732">Signal</keyword>
<proteinExistence type="predicted"/>
<dbReference type="AlphaFoldDB" id="A0AAD7Q5Y6"/>
<dbReference type="EMBL" id="JARAOO010000003">
    <property type="protein sequence ID" value="KAJ7975450.1"/>
    <property type="molecule type" value="Genomic_DNA"/>
</dbReference>
<sequence length="225" mass="24444">MEATSPLLLLLSCFRILFAFTTKPFPTAAAQPVLDTDGEPLQWYTRYYVLPHNFALGGGLSLGTLNNKTCPLYVTQEISEVENGFPVTFSPASYPSNYLASIDTSLLLNIRTIAQTVCLESLVWKVGEQANGLWVVSTNGEINAGSSSTFMIQTSQDVPGAYTIVTCHGLGMLPVCSHLESSQFVENGKRYITAGSMVNGFTVMFKKAPSPRTTSSKYIQSVAME</sequence>
<reference evidence="2" key="1">
    <citation type="journal article" date="2023" name="Science">
        <title>Elucidation of the pathway for biosynthesis of saponin adjuvants from the soapbark tree.</title>
        <authorList>
            <person name="Reed J."/>
            <person name="Orme A."/>
            <person name="El-Demerdash A."/>
            <person name="Owen C."/>
            <person name="Martin L.B.B."/>
            <person name="Misra R.C."/>
            <person name="Kikuchi S."/>
            <person name="Rejzek M."/>
            <person name="Martin A.C."/>
            <person name="Harkess A."/>
            <person name="Leebens-Mack J."/>
            <person name="Louveau T."/>
            <person name="Stephenson M.J."/>
            <person name="Osbourn A."/>
        </authorList>
    </citation>
    <scope>NUCLEOTIDE SEQUENCE</scope>
    <source>
        <strain evidence="2">S10</strain>
    </source>
</reference>
<dbReference type="KEGG" id="qsa:O6P43_005372"/>
<dbReference type="SUPFAM" id="SSF50386">
    <property type="entry name" value="STI-like"/>
    <property type="match status" value="1"/>
</dbReference>
<accession>A0AAD7Q5Y6</accession>
<organism evidence="2 3">
    <name type="scientific">Quillaja saponaria</name>
    <name type="common">Soap bark tree</name>
    <dbReference type="NCBI Taxonomy" id="32244"/>
    <lineage>
        <taxon>Eukaryota</taxon>
        <taxon>Viridiplantae</taxon>
        <taxon>Streptophyta</taxon>
        <taxon>Embryophyta</taxon>
        <taxon>Tracheophyta</taxon>
        <taxon>Spermatophyta</taxon>
        <taxon>Magnoliopsida</taxon>
        <taxon>eudicotyledons</taxon>
        <taxon>Gunneridae</taxon>
        <taxon>Pentapetalae</taxon>
        <taxon>rosids</taxon>
        <taxon>fabids</taxon>
        <taxon>Fabales</taxon>
        <taxon>Quillajaceae</taxon>
        <taxon>Quillaja</taxon>
    </lineage>
</organism>
<dbReference type="Gene3D" id="2.80.10.50">
    <property type="match status" value="1"/>
</dbReference>